<evidence type="ECO:0000313" key="1">
    <source>
        <dbReference type="EMBL" id="GIE73348.1"/>
    </source>
</evidence>
<name>A0ABQ4BRP4_9ACTN</name>
<keyword evidence="2" id="KW-1185">Reference proteome</keyword>
<protein>
    <submittedName>
        <fullName evidence="1">Uncharacterized protein</fullName>
    </submittedName>
</protein>
<comment type="caution">
    <text evidence="1">The sequence shown here is derived from an EMBL/GenBank/DDBJ whole genome shotgun (WGS) entry which is preliminary data.</text>
</comment>
<dbReference type="Proteomes" id="UP000624709">
    <property type="component" value="Unassembled WGS sequence"/>
</dbReference>
<dbReference type="RefSeq" id="WP_203830954.1">
    <property type="nucleotide sequence ID" value="NZ_BAAATY010000063.1"/>
</dbReference>
<sequence length="175" mass="19240">MDIPVHLRHRPTSSGLVVPIATPRTTDGQYLFGLLDDRRQRLLLLNHRCQVCGNLLGERLVVFARPADLLLCCTSEPALCPPCAAYSSSACPMLAGRLDHYRTRPRTAEIGLGAGTDSPLRRGAPAETWHTVWLTGYEVVPHPARPDVLAASWLHHPPLTVRPIHSAPSLPRQES</sequence>
<proteinExistence type="predicted"/>
<accession>A0ABQ4BRP4</accession>
<evidence type="ECO:0000313" key="2">
    <source>
        <dbReference type="Proteomes" id="UP000624709"/>
    </source>
</evidence>
<organism evidence="1 2">
    <name type="scientific">Actinoplanes palleronii</name>
    <dbReference type="NCBI Taxonomy" id="113570"/>
    <lineage>
        <taxon>Bacteria</taxon>
        <taxon>Bacillati</taxon>
        <taxon>Actinomycetota</taxon>
        <taxon>Actinomycetes</taxon>
        <taxon>Micromonosporales</taxon>
        <taxon>Micromonosporaceae</taxon>
        <taxon>Actinoplanes</taxon>
    </lineage>
</organism>
<reference evidence="1 2" key="1">
    <citation type="submission" date="2021-01" db="EMBL/GenBank/DDBJ databases">
        <title>Whole genome shotgun sequence of Actinoplanes palleronii NBRC 14916.</title>
        <authorList>
            <person name="Komaki H."/>
            <person name="Tamura T."/>
        </authorList>
    </citation>
    <scope>NUCLEOTIDE SEQUENCE [LARGE SCALE GENOMIC DNA]</scope>
    <source>
        <strain evidence="1 2">NBRC 14916</strain>
    </source>
</reference>
<dbReference type="EMBL" id="BOMS01000171">
    <property type="protein sequence ID" value="GIE73348.1"/>
    <property type="molecule type" value="Genomic_DNA"/>
</dbReference>
<gene>
    <name evidence="1" type="ORF">Apa02nite_094560</name>
</gene>